<organism evidence="2">
    <name type="scientific">Oak betaflexivirus 1</name>
    <dbReference type="NCBI Taxonomy" id="2794408"/>
    <lineage>
        <taxon>Viruses</taxon>
        <taxon>Riboviria</taxon>
        <taxon>Orthornavirae</taxon>
        <taxon>Kitrinoviricota</taxon>
        <taxon>Alsuviricetes</taxon>
        <taxon>Tymovirales</taxon>
        <taxon>Betaflexiviridae</taxon>
    </lineage>
</organism>
<dbReference type="PRINTS" id="PR00995">
    <property type="entry name" value="CAPILLOPTASE"/>
</dbReference>
<evidence type="ECO:0000313" key="2">
    <source>
        <dbReference type="EMBL" id="QQG34606.1"/>
    </source>
</evidence>
<dbReference type="InterPro" id="IPR028919">
    <property type="entry name" value="Viral_movement"/>
</dbReference>
<proteinExistence type="predicted"/>
<dbReference type="Pfam" id="PF01107">
    <property type="entry name" value="MP"/>
    <property type="match status" value="1"/>
</dbReference>
<evidence type="ECO:0000256" key="1">
    <source>
        <dbReference type="SAM" id="MobiDB-lite"/>
    </source>
</evidence>
<feature type="compositionally biased region" description="Basic and acidic residues" evidence="1">
    <location>
        <begin position="376"/>
        <end position="385"/>
    </location>
</feature>
<dbReference type="EMBL" id="MW328737">
    <property type="protein sequence ID" value="QQG34606.1"/>
    <property type="molecule type" value="Genomic_RNA"/>
</dbReference>
<name>A0A7T5UFB2_9VIRU</name>
<feature type="region of interest" description="Disordered" evidence="1">
    <location>
        <begin position="366"/>
        <end position="395"/>
    </location>
</feature>
<dbReference type="GO" id="GO:0004252">
    <property type="term" value="F:serine-type endopeptidase activity"/>
    <property type="evidence" value="ECO:0007669"/>
    <property type="project" value="InterPro"/>
</dbReference>
<dbReference type="GO" id="GO:0006508">
    <property type="term" value="P:proteolysis"/>
    <property type="evidence" value="ECO:0007669"/>
    <property type="project" value="InterPro"/>
</dbReference>
<protein>
    <submittedName>
        <fullName evidence="2">CP</fullName>
    </submittedName>
</protein>
<feature type="region of interest" description="Disordered" evidence="1">
    <location>
        <begin position="322"/>
        <end position="342"/>
    </location>
</feature>
<sequence>MSIINKNEFLARIERGVKPVDAIPAGVFYKDNGYGTGKVLDVMHRCENAISVDSPAGSSTIITGVPVIDAKTLESFRKNPRYSWVHIVAIPITIHSLMYSSKQSKLTGRCFIMDNRVLDGRAIMQAFEFDISEQPAQYVFLPNLKLDKMDPLFTTACEVFIQFDNTNFQEGARPFAVEIGSIYRLANNLHTLTKIGRGITSEFVAICAAQQLPVESYDVERRNMLSLKLRGEGVFQLSQTDNSYSSGKRAMFLKWRKQGDTAYNKFKLEPIEPKLKRCESFRSDSEWFERKEDKRKSDFSRSLSGYKPFDYILGSTSRAPVDSRGIDGSWRQETGGGGEEEKRERIREFFSDLGFKCEELGVQQRLPEILGNGTEEVDKTKKEVPSEEPLGFGSS</sequence>
<dbReference type="InterPro" id="IPR001815">
    <property type="entry name" value="Trichovirus_mp"/>
</dbReference>
<accession>A0A7T5UFB2</accession>
<reference evidence="2" key="1">
    <citation type="submission" date="2020-11" db="EMBL/GenBank/DDBJ databases">
        <authorList>
            <person name="Bejerman N."/>
        </authorList>
    </citation>
    <scope>NUCLEOTIDE SEQUENCE</scope>
    <source>
        <strain evidence="2">Querc</strain>
    </source>
</reference>